<dbReference type="PANTHER" id="PTHR11431:SF127">
    <property type="entry name" value="BACTERIAL NON-HEME FERRITIN"/>
    <property type="match status" value="1"/>
</dbReference>
<dbReference type="Gene3D" id="1.20.1260.10">
    <property type="match status" value="1"/>
</dbReference>
<evidence type="ECO:0000259" key="9">
    <source>
        <dbReference type="PROSITE" id="PS50905"/>
    </source>
</evidence>
<dbReference type="InterPro" id="IPR041719">
    <property type="entry name" value="Ferritin_prok"/>
</dbReference>
<dbReference type="EMBL" id="JRLF01000009">
    <property type="protein sequence ID" value="KQB41177.1"/>
    <property type="molecule type" value="Genomic_DNA"/>
</dbReference>
<keyword evidence="3 7" id="KW-0479">Metal-binding</keyword>
<dbReference type="InterPro" id="IPR001519">
    <property type="entry name" value="Ferritin"/>
</dbReference>
<keyword evidence="4" id="KW-0560">Oxidoreductase</keyword>
<evidence type="ECO:0000256" key="5">
    <source>
        <dbReference type="ARBA" id="ARBA00023004"/>
    </source>
</evidence>
<evidence type="ECO:0000256" key="6">
    <source>
        <dbReference type="ARBA" id="ARBA00054546"/>
    </source>
</evidence>
<evidence type="ECO:0000313" key="10">
    <source>
        <dbReference type="EMBL" id="KQB41177.1"/>
    </source>
</evidence>
<reference evidence="10 11" key="1">
    <citation type="submission" date="2014-09" db="EMBL/GenBank/DDBJ databases">
        <title>Genome sequence of Flavobacterium aquidurense RC62.</title>
        <authorList>
            <person name="Kim J.F."/>
            <person name="Kwak M.-J."/>
        </authorList>
    </citation>
    <scope>NUCLEOTIDE SEQUENCE [LARGE SCALE GENOMIC DNA]</scope>
    <source>
        <strain evidence="10 11">RC62</strain>
    </source>
</reference>
<dbReference type="InterPro" id="IPR012347">
    <property type="entry name" value="Ferritin-like"/>
</dbReference>
<dbReference type="RefSeq" id="WP_055094273.1">
    <property type="nucleotide sequence ID" value="NZ_JRLF01000009.1"/>
</dbReference>
<comment type="subcellular location">
    <subcellularLocation>
        <location evidence="8">Cytoplasm</location>
    </subcellularLocation>
</comment>
<dbReference type="STRING" id="362413.RC62_4553"/>
<organism evidence="10 11">
    <name type="scientific">Flavobacterium aquidurense</name>
    <dbReference type="NCBI Taxonomy" id="362413"/>
    <lineage>
        <taxon>Bacteria</taxon>
        <taxon>Pseudomonadati</taxon>
        <taxon>Bacteroidota</taxon>
        <taxon>Flavobacteriia</taxon>
        <taxon>Flavobacteriales</taxon>
        <taxon>Flavobacteriaceae</taxon>
        <taxon>Flavobacterium</taxon>
    </lineage>
</organism>
<comment type="caution">
    <text evidence="10">The sequence shown here is derived from an EMBL/GenBank/DDBJ whole genome shotgun (WGS) entry which is preliminary data.</text>
</comment>
<dbReference type="OrthoDB" id="9801481at2"/>
<dbReference type="EC" id="1.16.3.2" evidence="8"/>
<dbReference type="GO" id="GO:0006879">
    <property type="term" value="P:intracellular iron ion homeostasis"/>
    <property type="evidence" value="ECO:0007669"/>
    <property type="project" value="UniProtKB-KW"/>
</dbReference>
<feature type="binding site" evidence="7">
    <location>
        <position position="17"/>
    </location>
    <ligand>
        <name>Fe cation</name>
        <dbReference type="ChEBI" id="CHEBI:24875"/>
        <label>1</label>
    </ligand>
</feature>
<comment type="catalytic activity">
    <reaction evidence="8">
        <text>4 Fe(2+) + O2 + 6 H2O = 4 iron(III) oxide-hydroxide + 12 H(+)</text>
        <dbReference type="Rhea" id="RHEA:11972"/>
        <dbReference type="ChEBI" id="CHEBI:15377"/>
        <dbReference type="ChEBI" id="CHEBI:15378"/>
        <dbReference type="ChEBI" id="CHEBI:15379"/>
        <dbReference type="ChEBI" id="CHEBI:29033"/>
        <dbReference type="ChEBI" id="CHEBI:78619"/>
        <dbReference type="EC" id="1.16.3.2"/>
    </reaction>
</comment>
<dbReference type="InterPro" id="IPR009040">
    <property type="entry name" value="Ferritin-like_diiron"/>
</dbReference>
<dbReference type="GO" id="GO:0016491">
    <property type="term" value="F:oxidoreductase activity"/>
    <property type="evidence" value="ECO:0007669"/>
    <property type="project" value="UniProtKB-KW"/>
</dbReference>
<proteinExistence type="inferred from homology"/>
<dbReference type="Proteomes" id="UP000050443">
    <property type="component" value="Unassembled WGS sequence"/>
</dbReference>
<dbReference type="GO" id="GO:0005737">
    <property type="term" value="C:cytoplasm"/>
    <property type="evidence" value="ECO:0007669"/>
    <property type="project" value="UniProtKB-SubCell"/>
</dbReference>
<feature type="binding site" evidence="7">
    <location>
        <position position="127"/>
    </location>
    <ligand>
        <name>Fe cation</name>
        <dbReference type="ChEBI" id="CHEBI:24875"/>
        <label>1</label>
    </ligand>
</feature>
<keyword evidence="2 8" id="KW-0409">Iron storage</keyword>
<feature type="binding site" evidence="7">
    <location>
        <position position="50"/>
    </location>
    <ligand>
        <name>Fe cation</name>
        <dbReference type="ChEBI" id="CHEBI:24875"/>
        <label>1</label>
    </ligand>
</feature>
<comment type="function">
    <text evidence="8">Iron-storage protein.</text>
</comment>
<protein>
    <recommendedName>
        <fullName evidence="8">Ferritin</fullName>
        <ecNumber evidence="8">1.16.3.2</ecNumber>
    </recommendedName>
</protein>
<dbReference type="InterPro" id="IPR008331">
    <property type="entry name" value="Ferritin_DPS_dom"/>
</dbReference>
<evidence type="ECO:0000256" key="4">
    <source>
        <dbReference type="ARBA" id="ARBA00023002"/>
    </source>
</evidence>
<dbReference type="InterPro" id="IPR009078">
    <property type="entry name" value="Ferritin-like_SF"/>
</dbReference>
<keyword evidence="5 7" id="KW-0408">Iron</keyword>
<dbReference type="PANTHER" id="PTHR11431">
    <property type="entry name" value="FERRITIN"/>
    <property type="match status" value="1"/>
</dbReference>
<feature type="binding site" evidence="7">
    <location>
        <position position="94"/>
    </location>
    <ligand>
        <name>Fe cation</name>
        <dbReference type="ChEBI" id="CHEBI:24875"/>
        <label>1</label>
    </ligand>
</feature>
<evidence type="ECO:0000256" key="7">
    <source>
        <dbReference type="PIRSR" id="PIRSR601519-1"/>
    </source>
</evidence>
<name>A0A0Q0SAY9_9FLAO</name>
<evidence type="ECO:0000256" key="1">
    <source>
        <dbReference type="ARBA" id="ARBA00006950"/>
    </source>
</evidence>
<comment type="function">
    <text evidence="6">May alleviate iron toxicity in the presence of oxygen.</text>
</comment>
<dbReference type="AlphaFoldDB" id="A0A0Q0SAY9"/>
<dbReference type="FunFam" id="1.20.1260.10:FF:000001">
    <property type="entry name" value="Non-heme ferritin"/>
    <property type="match status" value="1"/>
</dbReference>
<evidence type="ECO:0000256" key="2">
    <source>
        <dbReference type="ARBA" id="ARBA00022434"/>
    </source>
</evidence>
<evidence type="ECO:0000256" key="3">
    <source>
        <dbReference type="ARBA" id="ARBA00022723"/>
    </source>
</evidence>
<dbReference type="SUPFAM" id="SSF47240">
    <property type="entry name" value="Ferritin-like"/>
    <property type="match status" value="1"/>
</dbReference>
<gene>
    <name evidence="10" type="ORF">RC62_4553</name>
</gene>
<sequence>MLSKNIEAALNKQIRIEAESSQTYLSMACWAEVHGLEGIAQFMYTQSDEERAHMLKLVKYINERGGHAHITDLKAPKTSYSTFKEMFEALYNHEIFVSESINELVHITFSEKDYATHNFLQWYVAEQIEEEATAKSILDKINLIGDDKGGLYLFDRDIQQLTVTSSIAINPK</sequence>
<comment type="similarity">
    <text evidence="1 8">Belongs to the ferritin family. Prokaryotic subfamily.</text>
</comment>
<evidence type="ECO:0000313" key="11">
    <source>
        <dbReference type="Proteomes" id="UP000050443"/>
    </source>
</evidence>
<dbReference type="GO" id="GO:0042802">
    <property type="term" value="F:identical protein binding"/>
    <property type="evidence" value="ECO:0007669"/>
    <property type="project" value="UniProtKB-ARBA"/>
</dbReference>
<dbReference type="PATRIC" id="fig|362413.3.peg.4469"/>
<dbReference type="GO" id="GO:0006826">
    <property type="term" value="P:iron ion transport"/>
    <property type="evidence" value="ECO:0007669"/>
    <property type="project" value="InterPro"/>
</dbReference>
<feature type="domain" description="Ferritin-like diiron" evidence="9">
    <location>
        <begin position="1"/>
        <end position="145"/>
    </location>
</feature>
<dbReference type="GO" id="GO:0008198">
    <property type="term" value="F:ferrous iron binding"/>
    <property type="evidence" value="ECO:0007669"/>
    <property type="project" value="TreeGrafter"/>
</dbReference>
<keyword evidence="8" id="KW-0963">Cytoplasm</keyword>
<dbReference type="Pfam" id="PF00210">
    <property type="entry name" value="Ferritin"/>
    <property type="match status" value="1"/>
</dbReference>
<dbReference type="CDD" id="cd01055">
    <property type="entry name" value="Nonheme_Ferritin"/>
    <property type="match status" value="1"/>
</dbReference>
<accession>A0A0Q0SAY9</accession>
<dbReference type="GO" id="GO:0008199">
    <property type="term" value="F:ferric iron binding"/>
    <property type="evidence" value="ECO:0007669"/>
    <property type="project" value="InterPro"/>
</dbReference>
<evidence type="ECO:0000256" key="8">
    <source>
        <dbReference type="RuleBase" id="RU361145"/>
    </source>
</evidence>
<feature type="binding site" evidence="7">
    <location>
        <position position="53"/>
    </location>
    <ligand>
        <name>Fe cation</name>
        <dbReference type="ChEBI" id="CHEBI:24875"/>
        <label>1</label>
    </ligand>
</feature>
<dbReference type="PROSITE" id="PS50905">
    <property type="entry name" value="FERRITIN_LIKE"/>
    <property type="match status" value="1"/>
</dbReference>